<dbReference type="InterPro" id="IPR017196">
    <property type="entry name" value="ECF_substrate-spec_UCP037395"/>
</dbReference>
<keyword evidence="1" id="KW-1133">Transmembrane helix</keyword>
<feature type="transmembrane region" description="Helical" evidence="1">
    <location>
        <begin position="58"/>
        <end position="84"/>
    </location>
</feature>
<dbReference type="Pfam" id="PF07155">
    <property type="entry name" value="ECF-ribofla_trS"/>
    <property type="match status" value="1"/>
</dbReference>
<protein>
    <submittedName>
        <fullName evidence="2">Energy-coupling factor transport system substrate-specific component</fullName>
    </submittedName>
</protein>
<feature type="transmembrane region" description="Helical" evidence="1">
    <location>
        <begin position="122"/>
        <end position="143"/>
    </location>
</feature>
<feature type="transmembrane region" description="Helical" evidence="1">
    <location>
        <begin position="163"/>
        <end position="181"/>
    </location>
</feature>
<dbReference type="Gene3D" id="1.10.1760.20">
    <property type="match status" value="1"/>
</dbReference>
<keyword evidence="1" id="KW-0812">Transmembrane</keyword>
<evidence type="ECO:0000313" key="3">
    <source>
        <dbReference type="Proteomes" id="UP000242520"/>
    </source>
</evidence>
<accession>A0A1M5RAM3</accession>
<organism evidence="2 3">
    <name type="scientific">Tepidibacter thalassicus DSM 15285</name>
    <dbReference type="NCBI Taxonomy" id="1123350"/>
    <lineage>
        <taxon>Bacteria</taxon>
        <taxon>Bacillati</taxon>
        <taxon>Bacillota</taxon>
        <taxon>Clostridia</taxon>
        <taxon>Peptostreptococcales</taxon>
        <taxon>Peptostreptococcaceae</taxon>
        <taxon>Tepidibacter</taxon>
    </lineage>
</organism>
<name>A0A1M5RAM3_9FIRM</name>
<dbReference type="RefSeq" id="WP_072724818.1">
    <property type="nucleotide sequence ID" value="NZ_FQXH01000011.1"/>
</dbReference>
<keyword evidence="3" id="KW-1185">Reference proteome</keyword>
<reference evidence="3" key="1">
    <citation type="submission" date="2016-11" db="EMBL/GenBank/DDBJ databases">
        <authorList>
            <person name="Varghese N."/>
            <person name="Submissions S."/>
        </authorList>
    </citation>
    <scope>NUCLEOTIDE SEQUENCE [LARGE SCALE GENOMIC DNA]</scope>
    <source>
        <strain evidence="3">DSM 15285</strain>
    </source>
</reference>
<dbReference type="OrthoDB" id="5198189at2"/>
<evidence type="ECO:0000256" key="1">
    <source>
        <dbReference type="SAM" id="Phobius"/>
    </source>
</evidence>
<dbReference type="InterPro" id="IPR009825">
    <property type="entry name" value="ECF_substrate-spec-like"/>
</dbReference>
<dbReference type="PIRSF" id="PIRSF037395">
    <property type="entry name" value="UCP037395_ABCper"/>
    <property type="match status" value="1"/>
</dbReference>
<proteinExistence type="predicted"/>
<feature type="transmembrane region" description="Helical" evidence="1">
    <location>
        <begin position="6"/>
        <end position="22"/>
    </location>
</feature>
<dbReference type="EMBL" id="FQXH01000011">
    <property type="protein sequence ID" value="SHH23076.1"/>
    <property type="molecule type" value="Genomic_DNA"/>
</dbReference>
<keyword evidence="1" id="KW-0472">Membrane</keyword>
<dbReference type="STRING" id="1123350.SAMN02744040_01295"/>
<dbReference type="Proteomes" id="UP000242520">
    <property type="component" value="Unassembled WGS sequence"/>
</dbReference>
<evidence type="ECO:0000313" key="2">
    <source>
        <dbReference type="EMBL" id="SHH23076.1"/>
    </source>
</evidence>
<dbReference type="AlphaFoldDB" id="A0A1M5RAM3"/>
<dbReference type="GO" id="GO:0016020">
    <property type="term" value="C:membrane"/>
    <property type="evidence" value="ECO:0007669"/>
    <property type="project" value="InterPro"/>
</dbReference>
<feature type="transmembrane region" description="Helical" evidence="1">
    <location>
        <begin position="34"/>
        <end position="52"/>
    </location>
</feature>
<gene>
    <name evidence="2" type="ORF">SAMN02744040_01295</name>
</gene>
<sequence length="207" mass="23522">MNYSLLSVVILVISFVLVFVSYERKKVSVKEISLIASISALAGVGRVPFVALPNIQPTTFLVIISGYVFGSSFGFMVGGIAVLVSNSFLGQGPWTPWQMMAWGLAGASAGVLRKFMKNPSRLFLSIFAFIWGFLFGWIMNIWYWLFFMRVHTIKSFIFTFSNAFYFDLMHSIGNFAFMYLLGKDFINVLSRFKDRISYTEIPVEKIK</sequence>